<dbReference type="AlphaFoldDB" id="A0A921ZAC8"/>
<feature type="region of interest" description="Disordered" evidence="1">
    <location>
        <begin position="131"/>
        <end position="155"/>
    </location>
</feature>
<organism evidence="2 3">
    <name type="scientific">Manduca sexta</name>
    <name type="common">Tobacco hawkmoth</name>
    <name type="synonym">Tobacco hornworm</name>
    <dbReference type="NCBI Taxonomy" id="7130"/>
    <lineage>
        <taxon>Eukaryota</taxon>
        <taxon>Metazoa</taxon>
        <taxon>Ecdysozoa</taxon>
        <taxon>Arthropoda</taxon>
        <taxon>Hexapoda</taxon>
        <taxon>Insecta</taxon>
        <taxon>Pterygota</taxon>
        <taxon>Neoptera</taxon>
        <taxon>Endopterygota</taxon>
        <taxon>Lepidoptera</taxon>
        <taxon>Glossata</taxon>
        <taxon>Ditrysia</taxon>
        <taxon>Bombycoidea</taxon>
        <taxon>Sphingidae</taxon>
        <taxon>Sphinginae</taxon>
        <taxon>Sphingini</taxon>
        <taxon>Manduca</taxon>
    </lineage>
</organism>
<protein>
    <submittedName>
        <fullName evidence="2">Uncharacterized protein</fullName>
    </submittedName>
</protein>
<gene>
    <name evidence="2" type="ORF">O3G_MSEX008706</name>
</gene>
<feature type="compositionally biased region" description="Low complexity" evidence="1">
    <location>
        <begin position="134"/>
        <end position="149"/>
    </location>
</feature>
<feature type="region of interest" description="Disordered" evidence="1">
    <location>
        <begin position="45"/>
        <end position="69"/>
    </location>
</feature>
<sequence length="155" mass="17021">MRCCMRRAGLSSRRSHEPRMFPDFDRERERILLVRSQRVSAGALLPLSPTRDTPQPLAAATRATPRGDGTRVEYQLAAPPHSAVMFKAATLQTRLLQHLDEDRERAVAARRLARGTEVLFSAPPPIDFPVHPVSAPLEAPAPPASRLSRQGGAST</sequence>
<comment type="caution">
    <text evidence="2">The sequence shown here is derived from an EMBL/GenBank/DDBJ whole genome shotgun (WGS) entry which is preliminary data.</text>
</comment>
<proteinExistence type="predicted"/>
<accession>A0A921ZAC8</accession>
<name>A0A921ZAC8_MANSE</name>
<evidence type="ECO:0000313" key="3">
    <source>
        <dbReference type="Proteomes" id="UP000791440"/>
    </source>
</evidence>
<dbReference type="Proteomes" id="UP000791440">
    <property type="component" value="Unassembled WGS sequence"/>
</dbReference>
<keyword evidence="3" id="KW-1185">Reference proteome</keyword>
<dbReference type="EMBL" id="JH668466">
    <property type="protein sequence ID" value="KAG6454377.1"/>
    <property type="molecule type" value="Genomic_DNA"/>
</dbReference>
<reference evidence="2" key="1">
    <citation type="journal article" date="2016" name="Insect Biochem. Mol. Biol.">
        <title>Multifaceted biological insights from a draft genome sequence of the tobacco hornworm moth, Manduca sexta.</title>
        <authorList>
            <person name="Kanost M.R."/>
            <person name="Arrese E.L."/>
            <person name="Cao X."/>
            <person name="Chen Y.R."/>
            <person name="Chellapilla S."/>
            <person name="Goldsmith M.R."/>
            <person name="Grosse-Wilde E."/>
            <person name="Heckel D.G."/>
            <person name="Herndon N."/>
            <person name="Jiang H."/>
            <person name="Papanicolaou A."/>
            <person name="Qu J."/>
            <person name="Soulages J.L."/>
            <person name="Vogel H."/>
            <person name="Walters J."/>
            <person name="Waterhouse R.M."/>
            <person name="Ahn S.J."/>
            <person name="Almeida F.C."/>
            <person name="An C."/>
            <person name="Aqrawi P."/>
            <person name="Bretschneider A."/>
            <person name="Bryant W.B."/>
            <person name="Bucks S."/>
            <person name="Chao H."/>
            <person name="Chevignon G."/>
            <person name="Christen J.M."/>
            <person name="Clarke D.F."/>
            <person name="Dittmer N.T."/>
            <person name="Ferguson L.C.F."/>
            <person name="Garavelou S."/>
            <person name="Gordon K.H.J."/>
            <person name="Gunaratna R.T."/>
            <person name="Han Y."/>
            <person name="Hauser F."/>
            <person name="He Y."/>
            <person name="Heidel-Fischer H."/>
            <person name="Hirsh A."/>
            <person name="Hu Y."/>
            <person name="Jiang H."/>
            <person name="Kalra D."/>
            <person name="Klinner C."/>
            <person name="Konig C."/>
            <person name="Kovar C."/>
            <person name="Kroll A.R."/>
            <person name="Kuwar S.S."/>
            <person name="Lee S.L."/>
            <person name="Lehman R."/>
            <person name="Li K."/>
            <person name="Li Z."/>
            <person name="Liang H."/>
            <person name="Lovelace S."/>
            <person name="Lu Z."/>
            <person name="Mansfield J.H."/>
            <person name="McCulloch K.J."/>
            <person name="Mathew T."/>
            <person name="Morton B."/>
            <person name="Muzny D.M."/>
            <person name="Neunemann D."/>
            <person name="Ongeri F."/>
            <person name="Pauchet Y."/>
            <person name="Pu L.L."/>
            <person name="Pyrousis I."/>
            <person name="Rao X.J."/>
            <person name="Redding A."/>
            <person name="Roesel C."/>
            <person name="Sanchez-Gracia A."/>
            <person name="Schaack S."/>
            <person name="Shukla A."/>
            <person name="Tetreau G."/>
            <person name="Wang Y."/>
            <person name="Xiong G.H."/>
            <person name="Traut W."/>
            <person name="Walsh T.K."/>
            <person name="Worley K.C."/>
            <person name="Wu D."/>
            <person name="Wu W."/>
            <person name="Wu Y.Q."/>
            <person name="Zhang X."/>
            <person name="Zou Z."/>
            <person name="Zucker H."/>
            <person name="Briscoe A.D."/>
            <person name="Burmester T."/>
            <person name="Clem R.J."/>
            <person name="Feyereisen R."/>
            <person name="Grimmelikhuijzen C.J.P."/>
            <person name="Hamodrakas S.J."/>
            <person name="Hansson B.S."/>
            <person name="Huguet E."/>
            <person name="Jermiin L.S."/>
            <person name="Lan Q."/>
            <person name="Lehman H.K."/>
            <person name="Lorenzen M."/>
            <person name="Merzendorfer H."/>
            <person name="Michalopoulos I."/>
            <person name="Morton D.B."/>
            <person name="Muthukrishnan S."/>
            <person name="Oakeshott J.G."/>
            <person name="Palmer W."/>
            <person name="Park Y."/>
            <person name="Passarelli A.L."/>
            <person name="Rozas J."/>
            <person name="Schwartz L.M."/>
            <person name="Smith W."/>
            <person name="Southgate A."/>
            <person name="Vilcinskas A."/>
            <person name="Vogt R."/>
            <person name="Wang P."/>
            <person name="Werren J."/>
            <person name="Yu X.Q."/>
            <person name="Zhou J.J."/>
            <person name="Brown S.J."/>
            <person name="Scherer S.E."/>
            <person name="Richards S."/>
            <person name="Blissard G.W."/>
        </authorList>
    </citation>
    <scope>NUCLEOTIDE SEQUENCE</scope>
</reference>
<reference evidence="2" key="2">
    <citation type="submission" date="2020-12" db="EMBL/GenBank/DDBJ databases">
        <authorList>
            <person name="Kanost M."/>
        </authorList>
    </citation>
    <scope>NUCLEOTIDE SEQUENCE</scope>
</reference>
<evidence type="ECO:0000313" key="2">
    <source>
        <dbReference type="EMBL" id="KAG6454377.1"/>
    </source>
</evidence>
<evidence type="ECO:0000256" key="1">
    <source>
        <dbReference type="SAM" id="MobiDB-lite"/>
    </source>
</evidence>